<protein>
    <submittedName>
        <fullName evidence="1">Uncharacterized protein</fullName>
    </submittedName>
</protein>
<organism evidence="1">
    <name type="scientific">Salmonella enterica subsp. enterica serovar Chester</name>
    <dbReference type="NCBI Taxonomy" id="149386"/>
    <lineage>
        <taxon>Bacteria</taxon>
        <taxon>Pseudomonadati</taxon>
        <taxon>Pseudomonadota</taxon>
        <taxon>Gammaproteobacteria</taxon>
        <taxon>Enterobacterales</taxon>
        <taxon>Enterobacteriaceae</taxon>
        <taxon>Salmonella</taxon>
    </lineage>
</organism>
<comment type="caution">
    <text evidence="1">The sequence shown here is derived from an EMBL/GenBank/DDBJ whole genome shotgun (WGS) entry which is preliminary data.</text>
</comment>
<name>A0A635RBR5_SALET</name>
<reference evidence="1" key="1">
    <citation type="submission" date="2018-07" db="EMBL/GenBank/DDBJ databases">
        <authorList>
            <person name="Ashton P.M."/>
            <person name="Dallman T."/>
            <person name="Nair S."/>
            <person name="De Pinna E."/>
            <person name="Peters T."/>
            <person name="Grant K."/>
        </authorList>
    </citation>
    <scope>NUCLEOTIDE SEQUENCE</scope>
    <source>
        <strain evidence="1">368335</strain>
    </source>
</reference>
<dbReference type="AlphaFoldDB" id="A0A635RBR5"/>
<evidence type="ECO:0000313" key="1">
    <source>
        <dbReference type="EMBL" id="EDH8304245.1"/>
    </source>
</evidence>
<accession>A0A635RBR5</accession>
<sequence>MKPNTTNGIMLLCDSETLANRIHGLMQVRWQQKVRVDYAAPFVHVSWLPEANDFKESITTKRIKNWLMAIINKQITVINFQLFGSKEEHDTLKRCLRGLDLAFSVRGNCYTAFFIGSLELFQGTLNIQLKEDYGIVNKIDFEFPAMI</sequence>
<proteinExistence type="predicted"/>
<gene>
    <name evidence="1" type="ORF">CB695_22535</name>
</gene>
<dbReference type="EMBL" id="AAMIYH010000027">
    <property type="protein sequence ID" value="EDH8304245.1"/>
    <property type="molecule type" value="Genomic_DNA"/>
</dbReference>